<keyword evidence="3" id="KW-1185">Reference proteome</keyword>
<name>A0A811UGD4_CERCA</name>
<dbReference type="AlphaFoldDB" id="A0A811UGD4"/>
<dbReference type="Proteomes" id="UP000606786">
    <property type="component" value="Unassembled WGS sequence"/>
</dbReference>
<gene>
    <name evidence="2" type="ORF">CCAP1982_LOCUS5329</name>
</gene>
<dbReference type="EMBL" id="CAJHJT010000012">
    <property type="protein sequence ID" value="CAD6996645.1"/>
    <property type="molecule type" value="Genomic_DNA"/>
</dbReference>
<sequence length="191" mass="21951">METEIFCAIKDEESLSVQGSMHLILSEVKSLRRVITHLSKEVLSLRNEVRQLKNIQEGTKPAKQSTHLPVMPFNEKTAFDKFIKELADKESVLNEFKTFLLRLDATELAGFLRAAMKAVLTDNLAQQFSWKGTKRKPALIGNVAVTVIKEICYRHFPNADDFRINTILQKHLIYAKDRIEKKRKRHSEGNS</sequence>
<proteinExistence type="predicted"/>
<evidence type="ECO:0000313" key="3">
    <source>
        <dbReference type="Proteomes" id="UP000606786"/>
    </source>
</evidence>
<evidence type="ECO:0000313" key="2">
    <source>
        <dbReference type="EMBL" id="CAD6996645.1"/>
    </source>
</evidence>
<organism evidence="2 3">
    <name type="scientific">Ceratitis capitata</name>
    <name type="common">Mediterranean fruit fly</name>
    <name type="synonym">Tephritis capitata</name>
    <dbReference type="NCBI Taxonomy" id="7213"/>
    <lineage>
        <taxon>Eukaryota</taxon>
        <taxon>Metazoa</taxon>
        <taxon>Ecdysozoa</taxon>
        <taxon>Arthropoda</taxon>
        <taxon>Hexapoda</taxon>
        <taxon>Insecta</taxon>
        <taxon>Pterygota</taxon>
        <taxon>Neoptera</taxon>
        <taxon>Endopterygota</taxon>
        <taxon>Diptera</taxon>
        <taxon>Brachycera</taxon>
        <taxon>Muscomorpha</taxon>
        <taxon>Tephritoidea</taxon>
        <taxon>Tephritidae</taxon>
        <taxon>Ceratitis</taxon>
        <taxon>Ceratitis</taxon>
    </lineage>
</organism>
<keyword evidence="1" id="KW-0175">Coiled coil</keyword>
<feature type="coiled-coil region" evidence="1">
    <location>
        <begin position="28"/>
        <end position="55"/>
    </location>
</feature>
<protein>
    <submittedName>
        <fullName evidence="2">(Mediterranean fruit fly) hypothetical protein</fullName>
    </submittedName>
</protein>
<dbReference type="OrthoDB" id="7988731at2759"/>
<dbReference type="KEGG" id="ccat:101458105"/>
<accession>A0A811UGD4</accession>
<reference evidence="2" key="1">
    <citation type="submission" date="2020-11" db="EMBL/GenBank/DDBJ databases">
        <authorList>
            <person name="Whitehead M."/>
        </authorList>
    </citation>
    <scope>NUCLEOTIDE SEQUENCE</scope>
    <source>
        <strain evidence="2">EGII</strain>
    </source>
</reference>
<evidence type="ECO:0000256" key="1">
    <source>
        <dbReference type="SAM" id="Coils"/>
    </source>
</evidence>
<comment type="caution">
    <text evidence="2">The sequence shown here is derived from an EMBL/GenBank/DDBJ whole genome shotgun (WGS) entry which is preliminary data.</text>
</comment>